<feature type="region of interest" description="Disordered" evidence="4">
    <location>
        <begin position="677"/>
        <end position="717"/>
    </location>
</feature>
<name>A0ABQ5RSM0_9CHLO</name>
<feature type="compositionally biased region" description="Acidic residues" evidence="4">
    <location>
        <begin position="410"/>
        <end position="419"/>
    </location>
</feature>
<feature type="compositionally biased region" description="Basic and acidic residues" evidence="4">
    <location>
        <begin position="420"/>
        <end position="429"/>
    </location>
</feature>
<evidence type="ECO:0000313" key="6">
    <source>
        <dbReference type="Proteomes" id="UP001165090"/>
    </source>
</evidence>
<feature type="non-terminal residue" evidence="5">
    <location>
        <position position="1"/>
    </location>
</feature>
<protein>
    <recommendedName>
        <fullName evidence="7">ANK_REP_REGION domain-containing protein</fullName>
    </recommendedName>
</protein>
<feature type="compositionally biased region" description="Basic and acidic residues" evidence="4">
    <location>
        <begin position="95"/>
        <end position="105"/>
    </location>
</feature>
<feature type="region of interest" description="Disordered" evidence="4">
    <location>
        <begin position="407"/>
        <end position="475"/>
    </location>
</feature>
<reference evidence="5 6" key="1">
    <citation type="journal article" date="2023" name="IScience">
        <title>Expanded male sex-determining region conserved during the evolution of homothallism in the green alga Volvox.</title>
        <authorList>
            <person name="Yamamoto K."/>
            <person name="Matsuzaki R."/>
            <person name="Mahakham W."/>
            <person name="Heman W."/>
            <person name="Sekimoto H."/>
            <person name="Kawachi M."/>
            <person name="Minakuchi Y."/>
            <person name="Toyoda A."/>
            <person name="Nozaki H."/>
        </authorList>
    </citation>
    <scope>NUCLEOTIDE SEQUENCE [LARGE SCALE GENOMIC DNA]</scope>
    <source>
        <strain evidence="5 6">NIES-4468</strain>
    </source>
</reference>
<proteinExistence type="predicted"/>
<accession>A0ABQ5RSM0</accession>
<sequence length="801" mass="84704">QNLSADAHALLAEADARELGEDPWVYDDDDDVGAGKVGDDGDAGRRRSSGRISVEVDTGRRRAGVLAEGAAAAAAAAPYGGGGPLRRLFGLPPVRGREPGSHEVHPPAPGPDPWRTADQEAVTRVLTRGSSTPVHHTLKSKLAEDAVRHMYGIAPVGATTAAASSPAGRVGPGVDAAAAEVALPFFPPSFLLTNQKAAAHEVELRRQIGFQVTPDLVAAKNIAAPKTARLVVRERTPPASEMVITKAMEAADGSLTFTSRYGFRIPPSPSTTPSPATRAGDTRHRPSSAASTSLARSHTSRVRFPEGGRVEAVPPSVGAGTTLDERAHVRPHRAPLLPFHGAPNKTQQLQPPSDRRVPSFARSTSATRAHGMVQMGTVLQGEWGDPALQRSVGDVLRYLDGKWIPREEGKGEEDEEGEAEEGRRGDSTKKRSGGSPPKGNGRRPSAPRGRARSASSTRSQDHHHHQQQQRQHGRYSGRHIYGLQNGELVYAGRRPPFVTVFPPPYEVPPQKFRPMGHAYSKEDAERLAGAVSNGARGNTELHWAAGRGDAPRVAELLLLERSWEGPAGTATVAAPVATAVVINSRNAAGETPLHRAAQCVGASSVAAMELLLAEGADPNAADCHGATPLMCVLTSGSWLPEGDLRCKVLLRGGARVDVRDSAGETLLHKAISYNVCRDHPPHKRPPTAHRSPCRTRQTSPYRQNHRDGTAAVTSHGPGTTSLAELLQLLLLLLSRERLPPYPGDDEYDDARRGLADRVAAVHRGGTTKRGAESVSHGLALAAGARSSGSFVASVVAAAAAA</sequence>
<evidence type="ECO:0000313" key="5">
    <source>
        <dbReference type="EMBL" id="GLI60567.1"/>
    </source>
</evidence>
<dbReference type="Proteomes" id="UP001165090">
    <property type="component" value="Unassembled WGS sequence"/>
</dbReference>
<gene>
    <name evidence="5" type="ORF">VaNZ11_002726</name>
</gene>
<dbReference type="PROSITE" id="PS50297">
    <property type="entry name" value="ANK_REP_REGION"/>
    <property type="match status" value="1"/>
</dbReference>
<dbReference type="PROSITE" id="PS50088">
    <property type="entry name" value="ANK_REPEAT"/>
    <property type="match status" value="2"/>
</dbReference>
<feature type="compositionally biased region" description="Basic residues" evidence="4">
    <location>
        <begin position="680"/>
        <end position="693"/>
    </location>
</feature>
<feature type="region of interest" description="Disordered" evidence="4">
    <location>
        <begin position="14"/>
        <end position="52"/>
    </location>
</feature>
<feature type="region of interest" description="Disordered" evidence="4">
    <location>
        <begin position="262"/>
        <end position="359"/>
    </location>
</feature>
<dbReference type="InterPro" id="IPR050745">
    <property type="entry name" value="Multifunctional_regulatory"/>
</dbReference>
<feature type="compositionally biased region" description="Low complexity" evidence="4">
    <location>
        <begin position="442"/>
        <end position="458"/>
    </location>
</feature>
<evidence type="ECO:0000256" key="3">
    <source>
        <dbReference type="PROSITE-ProRule" id="PRU00023"/>
    </source>
</evidence>
<feature type="repeat" description="ANK" evidence="3">
    <location>
        <begin position="536"/>
        <end position="558"/>
    </location>
</feature>
<dbReference type="InterPro" id="IPR036770">
    <property type="entry name" value="Ankyrin_rpt-contain_sf"/>
</dbReference>
<organism evidence="5 6">
    <name type="scientific">Volvox africanus</name>
    <dbReference type="NCBI Taxonomy" id="51714"/>
    <lineage>
        <taxon>Eukaryota</taxon>
        <taxon>Viridiplantae</taxon>
        <taxon>Chlorophyta</taxon>
        <taxon>core chlorophytes</taxon>
        <taxon>Chlorophyceae</taxon>
        <taxon>CS clade</taxon>
        <taxon>Chlamydomonadales</taxon>
        <taxon>Volvocaceae</taxon>
        <taxon>Volvox</taxon>
    </lineage>
</organism>
<dbReference type="PANTHER" id="PTHR24189:SF50">
    <property type="entry name" value="ANKYRIN REPEAT AND SOCS BOX PROTEIN 2"/>
    <property type="match status" value="1"/>
</dbReference>
<feature type="compositionally biased region" description="Basic residues" evidence="4">
    <location>
        <begin position="461"/>
        <end position="475"/>
    </location>
</feature>
<comment type="caution">
    <text evidence="5">The sequence shown here is derived from an EMBL/GenBank/DDBJ whole genome shotgun (WGS) entry which is preliminary data.</text>
</comment>
<feature type="repeat" description="ANK" evidence="3">
    <location>
        <begin position="588"/>
        <end position="623"/>
    </location>
</feature>
<evidence type="ECO:0000256" key="4">
    <source>
        <dbReference type="SAM" id="MobiDB-lite"/>
    </source>
</evidence>
<keyword evidence="6" id="KW-1185">Reference proteome</keyword>
<keyword evidence="1" id="KW-0677">Repeat</keyword>
<evidence type="ECO:0000256" key="2">
    <source>
        <dbReference type="ARBA" id="ARBA00023043"/>
    </source>
</evidence>
<keyword evidence="2 3" id="KW-0040">ANK repeat</keyword>
<feature type="non-terminal residue" evidence="5">
    <location>
        <position position="801"/>
    </location>
</feature>
<feature type="region of interest" description="Disordered" evidence="4">
    <location>
        <begin position="90"/>
        <end position="115"/>
    </location>
</feature>
<evidence type="ECO:0008006" key="7">
    <source>
        <dbReference type="Google" id="ProtNLM"/>
    </source>
</evidence>
<feature type="compositionally biased region" description="Polar residues" evidence="4">
    <location>
        <begin position="288"/>
        <end position="297"/>
    </location>
</feature>
<dbReference type="PANTHER" id="PTHR24189">
    <property type="entry name" value="MYOTROPHIN"/>
    <property type="match status" value="1"/>
</dbReference>
<dbReference type="SUPFAM" id="SSF48403">
    <property type="entry name" value="Ankyrin repeat"/>
    <property type="match status" value="1"/>
</dbReference>
<dbReference type="Gene3D" id="1.25.40.20">
    <property type="entry name" value="Ankyrin repeat-containing domain"/>
    <property type="match status" value="1"/>
</dbReference>
<dbReference type="InterPro" id="IPR002110">
    <property type="entry name" value="Ankyrin_rpt"/>
</dbReference>
<dbReference type="Pfam" id="PF00023">
    <property type="entry name" value="Ank"/>
    <property type="match status" value="1"/>
</dbReference>
<evidence type="ECO:0000256" key="1">
    <source>
        <dbReference type="ARBA" id="ARBA00022737"/>
    </source>
</evidence>
<dbReference type="EMBL" id="BSDZ01000008">
    <property type="protein sequence ID" value="GLI60567.1"/>
    <property type="molecule type" value="Genomic_DNA"/>
</dbReference>
<dbReference type="SMART" id="SM00248">
    <property type="entry name" value="ANK"/>
    <property type="match status" value="3"/>
</dbReference>